<sequence>MDVDARPLIPEPKLKSYDTLQMEQQQERENATMVTQPSTSISATSYPVVEHVVSSPLSPPPPSSLTVDMQDPSQSPTTPPIQRCLPTWTTLPPFSVATPPPTIGVSSSPPSSPSSPHSVILSLSLMTAMTSSPIHQTQTLTVTPEREVPPPASAEPPDHSSLSPDFAHYPPHLPDQSV</sequence>
<keyword evidence="3" id="KW-1185">Reference proteome</keyword>
<proteinExistence type="predicted"/>
<accession>A0A5C3LSD6</accession>
<evidence type="ECO:0000313" key="2">
    <source>
        <dbReference type="EMBL" id="TFK36044.1"/>
    </source>
</evidence>
<dbReference type="Proteomes" id="UP000308652">
    <property type="component" value="Unassembled WGS sequence"/>
</dbReference>
<dbReference type="AlphaFoldDB" id="A0A5C3LSD6"/>
<dbReference type="EMBL" id="ML213617">
    <property type="protein sequence ID" value="TFK36044.1"/>
    <property type="molecule type" value="Genomic_DNA"/>
</dbReference>
<organism evidence="2 3">
    <name type="scientific">Crucibulum laeve</name>
    <dbReference type="NCBI Taxonomy" id="68775"/>
    <lineage>
        <taxon>Eukaryota</taxon>
        <taxon>Fungi</taxon>
        <taxon>Dikarya</taxon>
        <taxon>Basidiomycota</taxon>
        <taxon>Agaricomycotina</taxon>
        <taxon>Agaricomycetes</taxon>
        <taxon>Agaricomycetidae</taxon>
        <taxon>Agaricales</taxon>
        <taxon>Agaricineae</taxon>
        <taxon>Nidulariaceae</taxon>
        <taxon>Crucibulum</taxon>
    </lineage>
</organism>
<feature type="region of interest" description="Disordered" evidence="1">
    <location>
        <begin position="1"/>
        <end position="39"/>
    </location>
</feature>
<feature type="compositionally biased region" description="Polar residues" evidence="1">
    <location>
        <begin position="133"/>
        <end position="142"/>
    </location>
</feature>
<feature type="region of interest" description="Disordered" evidence="1">
    <location>
        <begin position="52"/>
        <end position="178"/>
    </location>
</feature>
<evidence type="ECO:0000256" key="1">
    <source>
        <dbReference type="SAM" id="MobiDB-lite"/>
    </source>
</evidence>
<gene>
    <name evidence="2" type="ORF">BDQ12DRAFT_725571</name>
</gene>
<reference evidence="2 3" key="1">
    <citation type="journal article" date="2019" name="Nat. Ecol. Evol.">
        <title>Megaphylogeny resolves global patterns of mushroom evolution.</title>
        <authorList>
            <person name="Varga T."/>
            <person name="Krizsan K."/>
            <person name="Foldi C."/>
            <person name="Dima B."/>
            <person name="Sanchez-Garcia M."/>
            <person name="Sanchez-Ramirez S."/>
            <person name="Szollosi G.J."/>
            <person name="Szarkandi J.G."/>
            <person name="Papp V."/>
            <person name="Albert L."/>
            <person name="Andreopoulos W."/>
            <person name="Angelini C."/>
            <person name="Antonin V."/>
            <person name="Barry K.W."/>
            <person name="Bougher N.L."/>
            <person name="Buchanan P."/>
            <person name="Buyck B."/>
            <person name="Bense V."/>
            <person name="Catcheside P."/>
            <person name="Chovatia M."/>
            <person name="Cooper J."/>
            <person name="Damon W."/>
            <person name="Desjardin D."/>
            <person name="Finy P."/>
            <person name="Geml J."/>
            <person name="Haridas S."/>
            <person name="Hughes K."/>
            <person name="Justo A."/>
            <person name="Karasinski D."/>
            <person name="Kautmanova I."/>
            <person name="Kiss B."/>
            <person name="Kocsube S."/>
            <person name="Kotiranta H."/>
            <person name="LaButti K.M."/>
            <person name="Lechner B.E."/>
            <person name="Liimatainen K."/>
            <person name="Lipzen A."/>
            <person name="Lukacs Z."/>
            <person name="Mihaltcheva S."/>
            <person name="Morgado L.N."/>
            <person name="Niskanen T."/>
            <person name="Noordeloos M.E."/>
            <person name="Ohm R.A."/>
            <person name="Ortiz-Santana B."/>
            <person name="Ovrebo C."/>
            <person name="Racz N."/>
            <person name="Riley R."/>
            <person name="Savchenko A."/>
            <person name="Shiryaev A."/>
            <person name="Soop K."/>
            <person name="Spirin V."/>
            <person name="Szebenyi C."/>
            <person name="Tomsovsky M."/>
            <person name="Tulloss R.E."/>
            <person name="Uehling J."/>
            <person name="Grigoriev I.V."/>
            <person name="Vagvolgyi C."/>
            <person name="Papp T."/>
            <person name="Martin F.M."/>
            <person name="Miettinen O."/>
            <person name="Hibbett D.S."/>
            <person name="Nagy L.G."/>
        </authorList>
    </citation>
    <scope>NUCLEOTIDE SEQUENCE [LARGE SCALE GENOMIC DNA]</scope>
    <source>
        <strain evidence="2 3">CBS 166.37</strain>
    </source>
</reference>
<feature type="compositionally biased region" description="Low complexity" evidence="1">
    <location>
        <begin position="103"/>
        <end position="132"/>
    </location>
</feature>
<evidence type="ECO:0000313" key="3">
    <source>
        <dbReference type="Proteomes" id="UP000308652"/>
    </source>
</evidence>
<protein>
    <submittedName>
        <fullName evidence="2">Uncharacterized protein</fullName>
    </submittedName>
</protein>
<feature type="non-terminal residue" evidence="2">
    <location>
        <position position="178"/>
    </location>
</feature>
<name>A0A5C3LSD6_9AGAR</name>